<dbReference type="SUPFAM" id="SSF56281">
    <property type="entry name" value="Metallo-hydrolase/oxidoreductase"/>
    <property type="match status" value="1"/>
</dbReference>
<dbReference type="InterPro" id="IPR001279">
    <property type="entry name" value="Metallo-B-lactamas"/>
</dbReference>
<dbReference type="Gene3D" id="3.60.15.10">
    <property type="entry name" value="Ribonuclease Z/Hydroxyacylglutathione hydrolase-like"/>
    <property type="match status" value="1"/>
</dbReference>
<dbReference type="CDD" id="cd07721">
    <property type="entry name" value="yflN-like_MBL-fold"/>
    <property type="match status" value="1"/>
</dbReference>
<dbReference type="InterPro" id="IPR036866">
    <property type="entry name" value="RibonucZ/Hydroxyglut_hydro"/>
</dbReference>
<dbReference type="KEGG" id="atl:Athai_41660"/>
<evidence type="ECO:0000259" key="1">
    <source>
        <dbReference type="SMART" id="SM00849"/>
    </source>
</evidence>
<dbReference type="EMBL" id="AP023355">
    <property type="protein sequence ID" value="BCJ36663.1"/>
    <property type="molecule type" value="Genomic_DNA"/>
</dbReference>
<feature type="domain" description="Metallo-beta-lactamase" evidence="1">
    <location>
        <begin position="14"/>
        <end position="218"/>
    </location>
</feature>
<protein>
    <submittedName>
        <fullName evidence="2">MBL fold metallo-hydrolase</fullName>
    </submittedName>
</protein>
<dbReference type="InterPro" id="IPR050855">
    <property type="entry name" value="NDM-1-like"/>
</dbReference>
<dbReference type="AlphaFoldDB" id="A0A7R7HY26"/>
<sequence length="242" mass="25351">MQIASGLHRIGSDYVNSYLVVGQDGVTIIDAGLPGFWKPLLAELASIGKGLGDVRALVLTHGDTDHIGFAARLHRETGIAAYVHEADVDRARLKVKKPNSGWGPVRLGALAGFLWYSARHGGLRIPPAMELRTVADGDVLDVPGSPRIIHTPGHTPGSIAVHVPQVDAVFIGDTMTTRNVLTGVTGPKPAPFTLDPEQAIASLDRIADTGARWLLPGHGPAWDGGVAEAVRLIRASAGSSAA</sequence>
<dbReference type="PANTHER" id="PTHR42951:SF14">
    <property type="entry name" value="METALLO-BETA-LACTAMASE SUPERFAMILY PROTEIN"/>
    <property type="match status" value="1"/>
</dbReference>
<reference evidence="2 3" key="1">
    <citation type="submission" date="2020-08" db="EMBL/GenBank/DDBJ databases">
        <title>Whole genome shotgun sequence of Actinocatenispora thailandica NBRC 105041.</title>
        <authorList>
            <person name="Komaki H."/>
            <person name="Tamura T."/>
        </authorList>
    </citation>
    <scope>NUCLEOTIDE SEQUENCE [LARGE SCALE GENOMIC DNA]</scope>
    <source>
        <strain evidence="2 3">NBRC 105041</strain>
    </source>
</reference>
<dbReference type="PANTHER" id="PTHR42951">
    <property type="entry name" value="METALLO-BETA-LACTAMASE DOMAIN-CONTAINING"/>
    <property type="match status" value="1"/>
</dbReference>
<evidence type="ECO:0000313" key="3">
    <source>
        <dbReference type="Proteomes" id="UP000611640"/>
    </source>
</evidence>
<keyword evidence="3" id="KW-1185">Reference proteome</keyword>
<name>A0A7R7HY26_9ACTN</name>
<organism evidence="2 3">
    <name type="scientific">Actinocatenispora thailandica</name>
    <dbReference type="NCBI Taxonomy" id="227318"/>
    <lineage>
        <taxon>Bacteria</taxon>
        <taxon>Bacillati</taxon>
        <taxon>Actinomycetota</taxon>
        <taxon>Actinomycetes</taxon>
        <taxon>Micromonosporales</taxon>
        <taxon>Micromonosporaceae</taxon>
        <taxon>Actinocatenispora</taxon>
    </lineage>
</organism>
<dbReference type="Proteomes" id="UP000611640">
    <property type="component" value="Chromosome"/>
</dbReference>
<dbReference type="RefSeq" id="WP_203963004.1">
    <property type="nucleotide sequence ID" value="NZ_AP023355.1"/>
</dbReference>
<evidence type="ECO:0000313" key="2">
    <source>
        <dbReference type="EMBL" id="BCJ36663.1"/>
    </source>
</evidence>
<proteinExistence type="predicted"/>
<gene>
    <name evidence="2" type="ORF">Athai_41660</name>
</gene>
<dbReference type="Pfam" id="PF00753">
    <property type="entry name" value="Lactamase_B"/>
    <property type="match status" value="1"/>
</dbReference>
<accession>A0A7R7HY26</accession>
<dbReference type="SMART" id="SM00849">
    <property type="entry name" value="Lactamase_B"/>
    <property type="match status" value="1"/>
</dbReference>